<keyword evidence="2" id="KW-0812">Transmembrane</keyword>
<sequence>MVPTSALRETIVLVIFGIVLVPIAAKRAQDAPGYWKAFAANAQQSLIYHDRQSPNSALMLTTNCDEAVSPSLPTEPYTMVGLADKLQKCNSRSLTRPQQNETTSVDSATTESRPASKGPLTIRFRMSKSETAAHATVTEVGVNTEAAKVPTRAVPTEVDVAVSPTATTTSAANRERWTLIWMGTAIAAVALFMASC</sequence>
<dbReference type="Proteomes" id="UP001430848">
    <property type="component" value="Unassembled WGS sequence"/>
</dbReference>
<feature type="transmembrane region" description="Helical" evidence="2">
    <location>
        <begin position="6"/>
        <end position="25"/>
    </location>
</feature>
<evidence type="ECO:0000256" key="1">
    <source>
        <dbReference type="SAM" id="MobiDB-lite"/>
    </source>
</evidence>
<evidence type="ECO:0000313" key="4">
    <source>
        <dbReference type="Proteomes" id="UP001430848"/>
    </source>
</evidence>
<keyword evidence="4" id="KW-1185">Reference proteome</keyword>
<keyword evidence="2" id="KW-0472">Membrane</keyword>
<name>A0ABR1PN90_DIAER</name>
<evidence type="ECO:0000313" key="3">
    <source>
        <dbReference type="EMBL" id="KAK7741096.1"/>
    </source>
</evidence>
<comment type="caution">
    <text evidence="3">The sequence shown here is derived from an EMBL/GenBank/DDBJ whole genome shotgun (WGS) entry which is preliminary data.</text>
</comment>
<proteinExistence type="predicted"/>
<organism evidence="3 4">
    <name type="scientific">Diaporthe eres</name>
    <name type="common">Phomopsis oblonga</name>
    <dbReference type="NCBI Taxonomy" id="83184"/>
    <lineage>
        <taxon>Eukaryota</taxon>
        <taxon>Fungi</taxon>
        <taxon>Dikarya</taxon>
        <taxon>Ascomycota</taxon>
        <taxon>Pezizomycotina</taxon>
        <taxon>Sordariomycetes</taxon>
        <taxon>Sordariomycetidae</taxon>
        <taxon>Diaporthales</taxon>
        <taxon>Diaporthaceae</taxon>
        <taxon>Diaporthe</taxon>
        <taxon>Diaporthe eres species complex</taxon>
    </lineage>
</organism>
<feature type="transmembrane region" description="Helical" evidence="2">
    <location>
        <begin position="177"/>
        <end position="195"/>
    </location>
</feature>
<evidence type="ECO:0000256" key="2">
    <source>
        <dbReference type="SAM" id="Phobius"/>
    </source>
</evidence>
<feature type="compositionally biased region" description="Polar residues" evidence="1">
    <location>
        <begin position="90"/>
        <end position="113"/>
    </location>
</feature>
<reference evidence="3 4" key="1">
    <citation type="submission" date="2024-02" db="EMBL/GenBank/DDBJ databases">
        <title>De novo assembly and annotation of 12 fungi associated with fruit tree decline syndrome in Ontario, Canada.</title>
        <authorList>
            <person name="Sulman M."/>
            <person name="Ellouze W."/>
            <person name="Ilyukhin E."/>
        </authorList>
    </citation>
    <scope>NUCLEOTIDE SEQUENCE [LARGE SCALE GENOMIC DNA]</scope>
    <source>
        <strain evidence="3 4">M169</strain>
    </source>
</reference>
<keyword evidence="2" id="KW-1133">Transmembrane helix</keyword>
<protein>
    <submittedName>
        <fullName evidence="3">Uncharacterized protein</fullName>
    </submittedName>
</protein>
<dbReference type="EMBL" id="JAKNSF020000002">
    <property type="protein sequence ID" value="KAK7741096.1"/>
    <property type="molecule type" value="Genomic_DNA"/>
</dbReference>
<accession>A0ABR1PN90</accession>
<gene>
    <name evidence="3" type="ORF">SLS63_000649</name>
</gene>
<feature type="region of interest" description="Disordered" evidence="1">
    <location>
        <begin position="90"/>
        <end position="119"/>
    </location>
</feature>